<dbReference type="SUPFAM" id="SSF46785">
    <property type="entry name" value="Winged helix' DNA-binding domain"/>
    <property type="match status" value="1"/>
</dbReference>
<gene>
    <name evidence="5" type="ORF">HGG74_19835</name>
</gene>
<name>A0A7X6K7T6_9MICC</name>
<dbReference type="Gene3D" id="1.10.10.10">
    <property type="entry name" value="Winged helix-like DNA-binding domain superfamily/Winged helix DNA-binding domain"/>
    <property type="match status" value="1"/>
</dbReference>
<dbReference type="InterPro" id="IPR036388">
    <property type="entry name" value="WH-like_DNA-bd_sf"/>
</dbReference>
<evidence type="ECO:0000256" key="1">
    <source>
        <dbReference type="ARBA" id="ARBA00023015"/>
    </source>
</evidence>
<evidence type="ECO:0000256" key="3">
    <source>
        <dbReference type="ARBA" id="ARBA00023163"/>
    </source>
</evidence>
<dbReference type="Pfam" id="PF07729">
    <property type="entry name" value="FCD"/>
    <property type="match status" value="1"/>
</dbReference>
<dbReference type="EMBL" id="JAAZSQ010000032">
    <property type="protein sequence ID" value="NKX56728.1"/>
    <property type="molecule type" value="Genomic_DNA"/>
</dbReference>
<dbReference type="InterPro" id="IPR000524">
    <property type="entry name" value="Tscrpt_reg_HTH_GntR"/>
</dbReference>
<feature type="domain" description="HTH gntR-type" evidence="4">
    <location>
        <begin position="8"/>
        <end position="75"/>
    </location>
</feature>
<dbReference type="PROSITE" id="PS50949">
    <property type="entry name" value="HTH_GNTR"/>
    <property type="match status" value="1"/>
</dbReference>
<dbReference type="PANTHER" id="PTHR43537">
    <property type="entry name" value="TRANSCRIPTIONAL REGULATOR, GNTR FAMILY"/>
    <property type="match status" value="1"/>
</dbReference>
<keyword evidence="1" id="KW-0805">Transcription regulation</keyword>
<dbReference type="Proteomes" id="UP000544090">
    <property type="component" value="Unassembled WGS sequence"/>
</dbReference>
<accession>A0A7X6K7T6</accession>
<dbReference type="Pfam" id="PF00392">
    <property type="entry name" value="GntR"/>
    <property type="match status" value="1"/>
</dbReference>
<evidence type="ECO:0000259" key="4">
    <source>
        <dbReference type="PROSITE" id="PS50949"/>
    </source>
</evidence>
<keyword evidence="6" id="KW-1185">Reference proteome</keyword>
<evidence type="ECO:0000256" key="2">
    <source>
        <dbReference type="ARBA" id="ARBA00023125"/>
    </source>
</evidence>
<reference evidence="5 6" key="1">
    <citation type="submission" date="2020-04" db="EMBL/GenBank/DDBJ databases">
        <title>Arthrobacter sp. nov.</title>
        <authorList>
            <person name="Liu S."/>
        </authorList>
    </citation>
    <scope>NUCLEOTIDE SEQUENCE [LARGE SCALE GENOMIC DNA]</scope>
    <source>
        <strain evidence="5 6">E918</strain>
    </source>
</reference>
<dbReference type="InterPro" id="IPR008920">
    <property type="entry name" value="TF_FadR/GntR_C"/>
</dbReference>
<dbReference type="SMART" id="SM00895">
    <property type="entry name" value="FCD"/>
    <property type="match status" value="1"/>
</dbReference>
<comment type="caution">
    <text evidence="5">The sequence shown here is derived from an EMBL/GenBank/DDBJ whole genome shotgun (WGS) entry which is preliminary data.</text>
</comment>
<dbReference type="GO" id="GO:0003677">
    <property type="term" value="F:DNA binding"/>
    <property type="evidence" value="ECO:0007669"/>
    <property type="project" value="UniProtKB-KW"/>
</dbReference>
<keyword evidence="2" id="KW-0238">DNA-binding</keyword>
<dbReference type="AlphaFoldDB" id="A0A7X6K7T6"/>
<dbReference type="RefSeq" id="WP_168489172.1">
    <property type="nucleotide sequence ID" value="NZ_JAAZSQ010000032.1"/>
</dbReference>
<dbReference type="Gene3D" id="1.20.120.530">
    <property type="entry name" value="GntR ligand-binding domain-like"/>
    <property type="match status" value="1"/>
</dbReference>
<dbReference type="GO" id="GO:0003700">
    <property type="term" value="F:DNA-binding transcription factor activity"/>
    <property type="evidence" value="ECO:0007669"/>
    <property type="project" value="InterPro"/>
</dbReference>
<proteinExistence type="predicted"/>
<dbReference type="PANTHER" id="PTHR43537:SF24">
    <property type="entry name" value="GLUCONATE OPERON TRANSCRIPTIONAL REPRESSOR"/>
    <property type="match status" value="1"/>
</dbReference>
<organism evidence="5 6">
    <name type="scientific">Arthrobacter mobilis</name>
    <dbReference type="NCBI Taxonomy" id="2724944"/>
    <lineage>
        <taxon>Bacteria</taxon>
        <taxon>Bacillati</taxon>
        <taxon>Actinomycetota</taxon>
        <taxon>Actinomycetes</taxon>
        <taxon>Micrococcales</taxon>
        <taxon>Micrococcaceae</taxon>
        <taxon>Arthrobacter</taxon>
    </lineage>
</organism>
<protein>
    <submittedName>
        <fullName evidence="5">GntR family transcriptional regulator</fullName>
    </submittedName>
</protein>
<dbReference type="SUPFAM" id="SSF48008">
    <property type="entry name" value="GntR ligand-binding domain-like"/>
    <property type="match status" value="1"/>
</dbReference>
<dbReference type="CDD" id="cd07377">
    <property type="entry name" value="WHTH_GntR"/>
    <property type="match status" value="1"/>
</dbReference>
<dbReference type="InterPro" id="IPR036390">
    <property type="entry name" value="WH_DNA-bd_sf"/>
</dbReference>
<evidence type="ECO:0000313" key="5">
    <source>
        <dbReference type="EMBL" id="NKX56728.1"/>
    </source>
</evidence>
<sequence>MPTPPVALTKSAYAYDELRRRILAGEIPHGAVFSQSVLAQELGVSTTPLREALRRLAAEGMVQLESHRDARVTPLTADEARNLYVIRESLDPLAAALAATSRTTDDISKIGTALKKLTPLHDASDLDAMAAHREFHRAIYLSSHNPLLIGILDGLWDKADRYRQIALQNQEDSAKDRARIQEEHVQIAEAVIAGNTVDAREAMHRHILGSLGRRAIGVLETMAK</sequence>
<evidence type="ECO:0000313" key="6">
    <source>
        <dbReference type="Proteomes" id="UP000544090"/>
    </source>
</evidence>
<dbReference type="SMART" id="SM00345">
    <property type="entry name" value="HTH_GNTR"/>
    <property type="match status" value="1"/>
</dbReference>
<keyword evidence="3" id="KW-0804">Transcription</keyword>
<dbReference type="InterPro" id="IPR011711">
    <property type="entry name" value="GntR_C"/>
</dbReference>